<dbReference type="InterPro" id="IPR022156">
    <property type="entry name" value="Uncharacterised_YfbK_N"/>
</dbReference>
<dbReference type="Proteomes" id="UP000249720">
    <property type="component" value="Unassembled WGS sequence"/>
</dbReference>
<dbReference type="Gene3D" id="3.40.50.410">
    <property type="entry name" value="von Willebrand factor, type A domain"/>
    <property type="match status" value="1"/>
</dbReference>
<evidence type="ECO:0000259" key="1">
    <source>
        <dbReference type="PROSITE" id="PS50234"/>
    </source>
</evidence>
<reference evidence="2 3" key="1">
    <citation type="submission" date="2018-06" db="EMBL/GenBank/DDBJ databases">
        <title>Genomic Encyclopedia of Archaeal and Bacterial Type Strains, Phase II (KMG-II): from individual species to whole genera.</title>
        <authorList>
            <person name="Goeker M."/>
        </authorList>
    </citation>
    <scope>NUCLEOTIDE SEQUENCE [LARGE SCALE GENOMIC DNA]</scope>
    <source>
        <strain evidence="2 3">DSM 23241</strain>
    </source>
</reference>
<feature type="domain" description="VWFA" evidence="1">
    <location>
        <begin position="236"/>
        <end position="414"/>
    </location>
</feature>
<keyword evidence="3" id="KW-1185">Reference proteome</keyword>
<dbReference type="Pfam" id="PF00092">
    <property type="entry name" value="VWA"/>
    <property type="match status" value="1"/>
</dbReference>
<organism evidence="2 3">
    <name type="scientific">Hydrotalea sandarakina</name>
    <dbReference type="NCBI Taxonomy" id="1004304"/>
    <lineage>
        <taxon>Bacteria</taxon>
        <taxon>Pseudomonadati</taxon>
        <taxon>Bacteroidota</taxon>
        <taxon>Chitinophagia</taxon>
        <taxon>Chitinophagales</taxon>
        <taxon>Chitinophagaceae</taxon>
        <taxon>Hydrotalea</taxon>
    </lineage>
</organism>
<dbReference type="PANTHER" id="PTHR10579">
    <property type="entry name" value="CALCIUM-ACTIVATED CHLORIDE CHANNEL REGULATOR"/>
    <property type="match status" value="1"/>
</dbReference>
<dbReference type="AlphaFoldDB" id="A0A2W7SRB6"/>
<dbReference type="InterPro" id="IPR051266">
    <property type="entry name" value="CLCR"/>
</dbReference>
<dbReference type="SUPFAM" id="SSF53300">
    <property type="entry name" value="vWA-like"/>
    <property type="match status" value="1"/>
</dbReference>
<protein>
    <submittedName>
        <fullName evidence="2">Ca-activated chloride channel family protein</fullName>
    </submittedName>
</protein>
<dbReference type="SMART" id="SM00327">
    <property type="entry name" value="VWA"/>
    <property type="match status" value="1"/>
</dbReference>
<proteinExistence type="predicted"/>
<dbReference type="InterPro" id="IPR002035">
    <property type="entry name" value="VWF_A"/>
</dbReference>
<evidence type="ECO:0000313" key="3">
    <source>
        <dbReference type="Proteomes" id="UP000249720"/>
    </source>
</evidence>
<dbReference type="CDD" id="cd01465">
    <property type="entry name" value="vWA_subgroup"/>
    <property type="match status" value="1"/>
</dbReference>
<name>A0A2W7SRB6_9BACT</name>
<dbReference type="InterPro" id="IPR021908">
    <property type="entry name" value="YfbK_C"/>
</dbReference>
<accession>A0A2W7SRB6</accession>
<dbReference type="PANTHER" id="PTHR10579:SF43">
    <property type="entry name" value="ZINC FINGER (C3HC4-TYPE RING FINGER) FAMILY PROTEIN"/>
    <property type="match status" value="1"/>
</dbReference>
<dbReference type="PROSITE" id="PS50234">
    <property type="entry name" value="VWFA"/>
    <property type="match status" value="1"/>
</dbReference>
<dbReference type="OrthoDB" id="9805121at2"/>
<gene>
    <name evidence="2" type="ORF">LX80_00053</name>
</gene>
<dbReference type="Pfam" id="PF12034">
    <property type="entry name" value="YfbK_C"/>
    <property type="match status" value="1"/>
</dbReference>
<sequence>MKQYLLVCILCCSAIPCISQYFLRGEIRDEKGRQLERAKIYLASKGNTPFYSGNFGAFGILCPYPQDTITVFYDGYEVYKKPVNTKVFNEIVLKMLPETASLYANKLSSRTTNLEDNGESYFATLGESYSSLIENQFVNAKNYPETGFSINIDKASYSNIRRFINNGMYVPSNAVRIEEMLNYFDLRGPQFPKPKDSAGFCMASTLTSCPWNENNLLLFIQLQAPKINLDNIPPNNLVLLIDISGSMDHPSKLPLLQSAFKLLVENLRPEDKVSIVTYGGGVHVALNATPGNEKLKINNIIDSLYADGDTPGESAIKTAYDIAKNNFIPNGNNRIILATDGDFNVGKTTEQELEQLVSYQKQSGIFLTCLGVGMGNYKDSKLEILAKKGNGNFAYIDNIHEAEKTLIKEFTKTMYAVAVDAYANVEFNAEIVKKYRLIGFDNKRAAIIDTTSLLEGGEVGSGHNMMAVFEIIPVSNEKINLKDPNIAQLNLSFHLPKHPQQITQNFQIPFNPINFNNAPKQIKLATSIIMFGSLLRQSKFIKNYGFQDAINLAQSSINNSNISEQELLTLMQKANNIYNYRKKK</sequence>
<dbReference type="Pfam" id="PF12450">
    <property type="entry name" value="vWF_A"/>
    <property type="match status" value="1"/>
</dbReference>
<evidence type="ECO:0000313" key="2">
    <source>
        <dbReference type="EMBL" id="PZX65565.1"/>
    </source>
</evidence>
<dbReference type="EMBL" id="QKZV01000001">
    <property type="protein sequence ID" value="PZX65565.1"/>
    <property type="molecule type" value="Genomic_DNA"/>
</dbReference>
<dbReference type="InterPro" id="IPR036465">
    <property type="entry name" value="vWFA_dom_sf"/>
</dbReference>
<comment type="caution">
    <text evidence="2">The sequence shown here is derived from an EMBL/GenBank/DDBJ whole genome shotgun (WGS) entry which is preliminary data.</text>
</comment>
<dbReference type="RefSeq" id="WP_111293052.1">
    <property type="nucleotide sequence ID" value="NZ_QKZV01000001.1"/>
</dbReference>